<dbReference type="PROSITE" id="PS51387">
    <property type="entry name" value="FAD_PCMH"/>
    <property type="match status" value="1"/>
</dbReference>
<dbReference type="Pfam" id="PF01565">
    <property type="entry name" value="FAD_binding_4"/>
    <property type="match status" value="1"/>
</dbReference>
<evidence type="ECO:0000256" key="2">
    <source>
        <dbReference type="ARBA" id="ARBA00022630"/>
    </source>
</evidence>
<feature type="signal peptide" evidence="5">
    <location>
        <begin position="1"/>
        <end position="20"/>
    </location>
</feature>
<keyword evidence="4" id="KW-0560">Oxidoreductase</keyword>
<dbReference type="Gene3D" id="3.30.465.10">
    <property type="match status" value="1"/>
</dbReference>
<feature type="domain" description="FAD-binding PCMH-type" evidence="6">
    <location>
        <begin position="76"/>
        <end position="246"/>
    </location>
</feature>
<accession>A0A4S8LE08</accession>
<evidence type="ECO:0000259" key="6">
    <source>
        <dbReference type="PROSITE" id="PS51387"/>
    </source>
</evidence>
<dbReference type="EMBL" id="ML179474">
    <property type="protein sequence ID" value="THU86893.1"/>
    <property type="molecule type" value="Genomic_DNA"/>
</dbReference>
<evidence type="ECO:0000313" key="7">
    <source>
        <dbReference type="EMBL" id="THU86893.1"/>
    </source>
</evidence>
<evidence type="ECO:0000313" key="8">
    <source>
        <dbReference type="Proteomes" id="UP000297245"/>
    </source>
</evidence>
<dbReference type="InterPro" id="IPR016169">
    <property type="entry name" value="FAD-bd_PCMH_sub2"/>
</dbReference>
<dbReference type="Gene3D" id="3.30.43.10">
    <property type="entry name" value="Uridine Diphospho-n-acetylenolpyruvylglucosamine Reductase, domain 2"/>
    <property type="match status" value="1"/>
</dbReference>
<keyword evidence="3" id="KW-0274">FAD</keyword>
<proteinExistence type="inferred from homology"/>
<dbReference type="GO" id="GO:0016491">
    <property type="term" value="F:oxidoreductase activity"/>
    <property type="evidence" value="ECO:0007669"/>
    <property type="project" value="UniProtKB-KW"/>
</dbReference>
<dbReference type="Proteomes" id="UP000297245">
    <property type="component" value="Unassembled WGS sequence"/>
</dbReference>
<dbReference type="AlphaFoldDB" id="A0A4S8LE08"/>
<dbReference type="InterPro" id="IPR036318">
    <property type="entry name" value="FAD-bd_PCMH-like_sf"/>
</dbReference>
<dbReference type="OrthoDB" id="2151789at2759"/>
<dbReference type="Gene3D" id="3.40.462.20">
    <property type="match status" value="1"/>
</dbReference>
<evidence type="ECO:0000256" key="3">
    <source>
        <dbReference type="ARBA" id="ARBA00022827"/>
    </source>
</evidence>
<organism evidence="7 8">
    <name type="scientific">Dendrothele bispora (strain CBS 962.96)</name>
    <dbReference type="NCBI Taxonomy" id="1314807"/>
    <lineage>
        <taxon>Eukaryota</taxon>
        <taxon>Fungi</taxon>
        <taxon>Dikarya</taxon>
        <taxon>Basidiomycota</taxon>
        <taxon>Agaricomycotina</taxon>
        <taxon>Agaricomycetes</taxon>
        <taxon>Agaricomycetidae</taxon>
        <taxon>Agaricales</taxon>
        <taxon>Agaricales incertae sedis</taxon>
        <taxon>Dendrothele</taxon>
    </lineage>
</organism>
<dbReference type="GO" id="GO:0071949">
    <property type="term" value="F:FAD binding"/>
    <property type="evidence" value="ECO:0007669"/>
    <property type="project" value="InterPro"/>
</dbReference>
<gene>
    <name evidence="7" type="ORF">K435DRAFT_763075</name>
</gene>
<dbReference type="PANTHER" id="PTHR42973">
    <property type="entry name" value="BINDING OXIDOREDUCTASE, PUTATIVE (AFU_ORTHOLOGUE AFUA_1G17690)-RELATED"/>
    <property type="match status" value="1"/>
</dbReference>
<dbReference type="InterPro" id="IPR006094">
    <property type="entry name" value="Oxid_FAD_bind_N"/>
</dbReference>
<dbReference type="InterPro" id="IPR016167">
    <property type="entry name" value="FAD-bd_PCMH_sub1"/>
</dbReference>
<evidence type="ECO:0000256" key="1">
    <source>
        <dbReference type="ARBA" id="ARBA00005466"/>
    </source>
</evidence>
<dbReference type="InterPro" id="IPR016166">
    <property type="entry name" value="FAD-bd_PCMH"/>
</dbReference>
<reference evidence="7 8" key="1">
    <citation type="journal article" date="2019" name="Nat. Ecol. Evol.">
        <title>Megaphylogeny resolves global patterns of mushroom evolution.</title>
        <authorList>
            <person name="Varga T."/>
            <person name="Krizsan K."/>
            <person name="Foldi C."/>
            <person name="Dima B."/>
            <person name="Sanchez-Garcia M."/>
            <person name="Sanchez-Ramirez S."/>
            <person name="Szollosi G.J."/>
            <person name="Szarkandi J.G."/>
            <person name="Papp V."/>
            <person name="Albert L."/>
            <person name="Andreopoulos W."/>
            <person name="Angelini C."/>
            <person name="Antonin V."/>
            <person name="Barry K.W."/>
            <person name="Bougher N.L."/>
            <person name="Buchanan P."/>
            <person name="Buyck B."/>
            <person name="Bense V."/>
            <person name="Catcheside P."/>
            <person name="Chovatia M."/>
            <person name="Cooper J."/>
            <person name="Damon W."/>
            <person name="Desjardin D."/>
            <person name="Finy P."/>
            <person name="Geml J."/>
            <person name="Haridas S."/>
            <person name="Hughes K."/>
            <person name="Justo A."/>
            <person name="Karasinski D."/>
            <person name="Kautmanova I."/>
            <person name="Kiss B."/>
            <person name="Kocsube S."/>
            <person name="Kotiranta H."/>
            <person name="LaButti K.M."/>
            <person name="Lechner B.E."/>
            <person name="Liimatainen K."/>
            <person name="Lipzen A."/>
            <person name="Lukacs Z."/>
            <person name="Mihaltcheva S."/>
            <person name="Morgado L.N."/>
            <person name="Niskanen T."/>
            <person name="Noordeloos M.E."/>
            <person name="Ohm R.A."/>
            <person name="Ortiz-Santana B."/>
            <person name="Ovrebo C."/>
            <person name="Racz N."/>
            <person name="Riley R."/>
            <person name="Savchenko A."/>
            <person name="Shiryaev A."/>
            <person name="Soop K."/>
            <person name="Spirin V."/>
            <person name="Szebenyi C."/>
            <person name="Tomsovsky M."/>
            <person name="Tulloss R.E."/>
            <person name="Uehling J."/>
            <person name="Grigoriev I.V."/>
            <person name="Vagvolgyi C."/>
            <person name="Papp T."/>
            <person name="Martin F.M."/>
            <person name="Miettinen O."/>
            <person name="Hibbett D.S."/>
            <person name="Nagy L.G."/>
        </authorList>
    </citation>
    <scope>NUCLEOTIDE SEQUENCE [LARGE SCALE GENOMIC DNA]</scope>
    <source>
        <strain evidence="7 8">CBS 962.96</strain>
    </source>
</reference>
<evidence type="ECO:0000256" key="5">
    <source>
        <dbReference type="SAM" id="SignalP"/>
    </source>
</evidence>
<keyword evidence="8" id="KW-1185">Reference proteome</keyword>
<keyword evidence="2" id="KW-0285">Flavoprotein</keyword>
<dbReference type="InterPro" id="IPR012951">
    <property type="entry name" value="BBE"/>
</dbReference>
<feature type="chain" id="PRO_5020873158" evidence="5">
    <location>
        <begin position="21"/>
        <end position="500"/>
    </location>
</feature>
<dbReference type="PANTHER" id="PTHR42973:SF13">
    <property type="entry name" value="FAD-BINDING PCMH-TYPE DOMAIN-CONTAINING PROTEIN"/>
    <property type="match status" value="1"/>
</dbReference>
<dbReference type="Pfam" id="PF08031">
    <property type="entry name" value="BBE"/>
    <property type="match status" value="1"/>
</dbReference>
<sequence length="500" mass="54976">MPPSIYTVILLLEIVCAVLWTQPAVLSKQRIFVDDSNVITDSACRVISSVISSEASVHYPGSPEYRTDIHHWSGFAIEESRCSIRPADANDLGRILQILGWTKTPFAITGGGHSQNPGFSSTTGIHITMSQFNKLQHNEEEGTIDIGAGLRWDDVYGLLNPKGYTVVGGRVNGVGVAGFTLGGGLSWITNERGLTIDTLVSCEVVLPNGTVVDASADVNPDLFFGLKGGFNNFGIVTRFTLQVFPQSDIWGGAIIVPESQIKQANQAIVNFVDTVRDPKATMNIIFEYAEGSMNAIIIVFYNAPEPPAGMFDEVLHLNGGIVQVSSMPFSSLLAVGQPRNTPRRIQDVAPVQSYSVPLLNKVANQTKYWGSYLEKHHSGYFFDYVVEVFLPDYFNHGSPSSSAWPADRCTVHFPINIVFAWYDQAHDKAVYDPLAQTVNKLKTDAEEEGQEVENASLYPNIVVAGKPLEKLYGSNLQRLREVRDVYDPTRVMNLAGGWHF</sequence>
<protein>
    <submittedName>
        <fullName evidence="7">FAD-binding domain-containing protein</fullName>
    </submittedName>
</protein>
<dbReference type="InterPro" id="IPR050416">
    <property type="entry name" value="FAD-linked_Oxidoreductase"/>
</dbReference>
<comment type="similarity">
    <text evidence="1">Belongs to the oxygen-dependent FAD-linked oxidoreductase family.</text>
</comment>
<dbReference type="SUPFAM" id="SSF56176">
    <property type="entry name" value="FAD-binding/transporter-associated domain-like"/>
    <property type="match status" value="1"/>
</dbReference>
<name>A0A4S8LE08_DENBC</name>
<evidence type="ECO:0000256" key="4">
    <source>
        <dbReference type="ARBA" id="ARBA00023002"/>
    </source>
</evidence>
<keyword evidence="5" id="KW-0732">Signal</keyword>